<gene>
    <name evidence="4" type="ORF">ATO8_13962</name>
</gene>
<keyword evidence="2" id="KW-0732">Signal</keyword>
<dbReference type="PROSITE" id="PS51352">
    <property type="entry name" value="THIOREDOXIN_2"/>
    <property type="match status" value="1"/>
</dbReference>
<dbReference type="AlphaFoldDB" id="W4HJ90"/>
<feature type="domain" description="Thioredoxin" evidence="3">
    <location>
        <begin position="40"/>
        <end position="182"/>
    </location>
</feature>
<evidence type="ECO:0000256" key="2">
    <source>
        <dbReference type="SAM" id="SignalP"/>
    </source>
</evidence>
<dbReference type="Gene3D" id="3.40.30.10">
    <property type="entry name" value="Glutaredoxin"/>
    <property type="match status" value="1"/>
</dbReference>
<dbReference type="InterPro" id="IPR036249">
    <property type="entry name" value="Thioredoxin-like_sf"/>
</dbReference>
<dbReference type="EMBL" id="AQQW01000008">
    <property type="protein sequence ID" value="ETW12206.1"/>
    <property type="molecule type" value="Genomic_DNA"/>
</dbReference>
<protein>
    <submittedName>
        <fullName evidence="4">Redoxin</fullName>
    </submittedName>
</protein>
<dbReference type="eggNOG" id="COG0526">
    <property type="taxonomic scope" value="Bacteria"/>
</dbReference>
<dbReference type="CDD" id="cd02966">
    <property type="entry name" value="TlpA_like_family"/>
    <property type="match status" value="1"/>
</dbReference>
<dbReference type="SUPFAM" id="SSF52833">
    <property type="entry name" value="Thioredoxin-like"/>
    <property type="match status" value="1"/>
</dbReference>
<dbReference type="InterPro" id="IPR050553">
    <property type="entry name" value="Thioredoxin_ResA/DsbE_sf"/>
</dbReference>
<feature type="signal peptide" evidence="2">
    <location>
        <begin position="1"/>
        <end position="21"/>
    </location>
</feature>
<evidence type="ECO:0000259" key="3">
    <source>
        <dbReference type="PROSITE" id="PS51352"/>
    </source>
</evidence>
<sequence length="191" mass="20232">MKYGLVALYTALGALAIPAAADTDAAAALREGDMKKLTFHDEPKPAGTSEIETFEGEAASLADYEGKWALVNFWATWCAPCREEMPMLSDLQAELGGDDFEVVTIATGRNPKPAIQSFFDEIGVDNLPMLRDPKSGLGREMAVLGLPITVILNPEGQEVARLQGDADWSSDSATAVIKTLIGADEGDGGEG</sequence>
<dbReference type="GO" id="GO:0015036">
    <property type="term" value="F:disulfide oxidoreductase activity"/>
    <property type="evidence" value="ECO:0007669"/>
    <property type="project" value="UniProtKB-ARBA"/>
</dbReference>
<reference evidence="4 5" key="1">
    <citation type="journal article" date="2014" name="Antonie Van Leeuwenhoek">
        <title>Roseivivax atlanticus sp. nov., isolated from surface seawater of the Atlantic Ocean.</title>
        <authorList>
            <person name="Li G."/>
            <person name="Lai Q."/>
            <person name="Liu X."/>
            <person name="Sun F."/>
            <person name="Shao Z."/>
        </authorList>
    </citation>
    <scope>NUCLEOTIDE SEQUENCE [LARGE SCALE GENOMIC DNA]</scope>
    <source>
        <strain evidence="4 5">22II-s10s</strain>
    </source>
</reference>
<feature type="chain" id="PRO_5004842067" evidence="2">
    <location>
        <begin position="22"/>
        <end position="191"/>
    </location>
</feature>
<dbReference type="STRING" id="1379903.ATO8_13962"/>
<keyword evidence="1" id="KW-0676">Redox-active center</keyword>
<dbReference type="PANTHER" id="PTHR42852">
    <property type="entry name" value="THIOL:DISULFIDE INTERCHANGE PROTEIN DSBE"/>
    <property type="match status" value="1"/>
</dbReference>
<dbReference type="InterPro" id="IPR013766">
    <property type="entry name" value="Thioredoxin_domain"/>
</dbReference>
<name>W4HJ90_9RHOB</name>
<evidence type="ECO:0000256" key="1">
    <source>
        <dbReference type="ARBA" id="ARBA00023284"/>
    </source>
</evidence>
<dbReference type="PANTHER" id="PTHR42852:SF18">
    <property type="entry name" value="CHROMOSOME UNDETERMINED SCAFFOLD_47, WHOLE GENOME SHOTGUN SEQUENCE"/>
    <property type="match status" value="1"/>
</dbReference>
<dbReference type="Pfam" id="PF00578">
    <property type="entry name" value="AhpC-TSA"/>
    <property type="match status" value="1"/>
</dbReference>
<organism evidence="4 5">
    <name type="scientific">Roseivivax marinus</name>
    <dbReference type="NCBI Taxonomy" id="1379903"/>
    <lineage>
        <taxon>Bacteria</taxon>
        <taxon>Pseudomonadati</taxon>
        <taxon>Pseudomonadota</taxon>
        <taxon>Alphaproteobacteria</taxon>
        <taxon>Rhodobacterales</taxon>
        <taxon>Roseobacteraceae</taxon>
        <taxon>Roseivivax</taxon>
    </lineage>
</organism>
<dbReference type="RefSeq" id="WP_043845217.1">
    <property type="nucleotide sequence ID" value="NZ_AQQW01000008.1"/>
</dbReference>
<evidence type="ECO:0000313" key="4">
    <source>
        <dbReference type="EMBL" id="ETW12206.1"/>
    </source>
</evidence>
<dbReference type="GO" id="GO:0016209">
    <property type="term" value="F:antioxidant activity"/>
    <property type="evidence" value="ECO:0007669"/>
    <property type="project" value="InterPro"/>
</dbReference>
<evidence type="ECO:0000313" key="5">
    <source>
        <dbReference type="Proteomes" id="UP000019063"/>
    </source>
</evidence>
<dbReference type="InterPro" id="IPR017937">
    <property type="entry name" value="Thioredoxin_CS"/>
</dbReference>
<dbReference type="InterPro" id="IPR000866">
    <property type="entry name" value="AhpC/TSA"/>
</dbReference>
<dbReference type="PATRIC" id="fig|1317118.6.peg.2872"/>
<dbReference type="Proteomes" id="UP000019063">
    <property type="component" value="Unassembled WGS sequence"/>
</dbReference>
<comment type="caution">
    <text evidence="4">The sequence shown here is derived from an EMBL/GenBank/DDBJ whole genome shotgun (WGS) entry which is preliminary data.</text>
</comment>
<dbReference type="PROSITE" id="PS00194">
    <property type="entry name" value="THIOREDOXIN_1"/>
    <property type="match status" value="1"/>
</dbReference>
<keyword evidence="5" id="KW-1185">Reference proteome</keyword>
<proteinExistence type="predicted"/>
<accession>W4HJ90</accession>